<accession>A0AAP1YE20</accession>
<proteinExistence type="predicted"/>
<dbReference type="AlphaFoldDB" id="A0AAP1YE20"/>
<dbReference type="Proteomes" id="UP000664048">
    <property type="component" value="Unassembled WGS sequence"/>
</dbReference>
<dbReference type="Proteomes" id="UP000611459">
    <property type="component" value="Unassembled WGS sequence"/>
</dbReference>
<organism evidence="1 3">
    <name type="scientific">Burkholderia contaminans</name>
    <dbReference type="NCBI Taxonomy" id="488447"/>
    <lineage>
        <taxon>Bacteria</taxon>
        <taxon>Pseudomonadati</taxon>
        <taxon>Pseudomonadota</taxon>
        <taxon>Betaproteobacteria</taxon>
        <taxon>Burkholderiales</taxon>
        <taxon>Burkholderiaceae</taxon>
        <taxon>Burkholderia</taxon>
        <taxon>Burkholderia cepacia complex</taxon>
    </lineage>
</organism>
<dbReference type="EMBL" id="JAGEMX010000013">
    <property type="protein sequence ID" value="MBO1833692.1"/>
    <property type="molecule type" value="Genomic_DNA"/>
</dbReference>
<reference evidence="2 4" key="2">
    <citation type="submission" date="2021-03" db="EMBL/GenBank/DDBJ databases">
        <title>Clinical course, treatment and visual outcome of an outbreak of Burkholderia contaminans endophthalmitis following cataract surgery.</title>
        <authorList>
            <person name="Lind C."/>
            <person name="Olsen K."/>
            <person name="Angelsen N.K."/>
            <person name="Krefting E.A."/>
            <person name="Fossen K."/>
            <person name="Gravningen K."/>
            <person name="Depoorter E."/>
            <person name="Vandamme P."/>
            <person name="Bertelsen G."/>
        </authorList>
    </citation>
    <scope>NUCLEOTIDE SEQUENCE [LARGE SCALE GENOMIC DNA]</scope>
    <source>
        <strain evidence="2 4">51242556</strain>
    </source>
</reference>
<sequence length="51" mass="5536">MPDGIDVVADGKDVGGLHAATHHTICPSKRMSGQTFIEKFKNMPWVKAGKK</sequence>
<name>A0AAP1YE20_9BURK</name>
<evidence type="ECO:0000313" key="1">
    <source>
        <dbReference type="EMBL" id="MBK1935263.1"/>
    </source>
</evidence>
<evidence type="ECO:0000313" key="3">
    <source>
        <dbReference type="Proteomes" id="UP000611459"/>
    </source>
</evidence>
<evidence type="ECO:0000313" key="4">
    <source>
        <dbReference type="Proteomes" id="UP000664048"/>
    </source>
</evidence>
<gene>
    <name evidence="2" type="ORF">J4M89_30355</name>
    <name evidence="1" type="ORF">JIN94_35805</name>
</gene>
<keyword evidence="4" id="KW-1185">Reference proteome</keyword>
<evidence type="ECO:0000313" key="2">
    <source>
        <dbReference type="EMBL" id="MBO1833692.1"/>
    </source>
</evidence>
<dbReference type="EMBL" id="JAENIB010000028">
    <property type="protein sequence ID" value="MBK1935263.1"/>
    <property type="molecule type" value="Genomic_DNA"/>
</dbReference>
<comment type="caution">
    <text evidence="1">The sequence shown here is derived from an EMBL/GenBank/DDBJ whole genome shotgun (WGS) entry which is preliminary data.</text>
</comment>
<reference evidence="1" key="1">
    <citation type="submission" date="2021-01" db="EMBL/GenBank/DDBJ databases">
        <title>Outbreak of Burkholderia contaminns endophthalmitis traced to a clinical ventilation system.</title>
        <authorList>
            <person name="Lipuma J."/>
            <person name="Spilker T."/>
            <person name="Kratholm J."/>
        </authorList>
    </citation>
    <scope>NUCLEOTIDE SEQUENCE</scope>
    <source>
        <strain evidence="1">HI4954</strain>
    </source>
</reference>
<protein>
    <submittedName>
        <fullName evidence="1">Uncharacterized protein</fullName>
    </submittedName>
</protein>